<dbReference type="EMBL" id="RBXO01000001">
    <property type="protein sequence ID" value="RKT54652.1"/>
    <property type="molecule type" value="Genomic_DNA"/>
</dbReference>
<dbReference type="Pfam" id="PF17418">
    <property type="entry name" value="SdpA"/>
    <property type="match status" value="1"/>
</dbReference>
<name>A0A495VYZ9_9PSEU</name>
<keyword evidence="2" id="KW-1185">Reference proteome</keyword>
<protein>
    <recommendedName>
        <fullName evidence="3">Antimicrobial peptide system SdpA family protein</fullName>
    </recommendedName>
</protein>
<sequence>MSGPSTSAEAKAVGSFLVTITILLTSMGVSALDLLGDGVLPGAVSARLGAYRAIWPQKWSFFTNLDGESPVPYRVGPDLGLTPLYGHRVWDERLAGLRRHDDAREVETRRLALAVPERYWQECGRLRSGRCERDLAPDLVHEVDNPVARPGLCGRVAVALERVAPPAPRTIADGPRQVFRLALLDVRCPS</sequence>
<dbReference type="RefSeq" id="WP_121006440.1">
    <property type="nucleotide sequence ID" value="NZ_RBXO01000001.1"/>
</dbReference>
<evidence type="ECO:0008006" key="3">
    <source>
        <dbReference type="Google" id="ProtNLM"/>
    </source>
</evidence>
<gene>
    <name evidence="1" type="ORF">C8E97_3299</name>
</gene>
<comment type="caution">
    <text evidence="1">The sequence shown here is derived from an EMBL/GenBank/DDBJ whole genome shotgun (WGS) entry which is preliminary data.</text>
</comment>
<accession>A0A495VYZ9</accession>
<evidence type="ECO:0000313" key="2">
    <source>
        <dbReference type="Proteomes" id="UP000282084"/>
    </source>
</evidence>
<dbReference type="Proteomes" id="UP000282084">
    <property type="component" value="Unassembled WGS sequence"/>
</dbReference>
<organism evidence="1 2">
    <name type="scientific">Saccharothrix australiensis</name>
    <dbReference type="NCBI Taxonomy" id="2072"/>
    <lineage>
        <taxon>Bacteria</taxon>
        <taxon>Bacillati</taxon>
        <taxon>Actinomycetota</taxon>
        <taxon>Actinomycetes</taxon>
        <taxon>Pseudonocardiales</taxon>
        <taxon>Pseudonocardiaceae</taxon>
        <taxon>Saccharothrix</taxon>
    </lineage>
</organism>
<reference evidence="1 2" key="1">
    <citation type="submission" date="2018-10" db="EMBL/GenBank/DDBJ databases">
        <title>Sequencing the genomes of 1000 actinobacteria strains.</title>
        <authorList>
            <person name="Klenk H.-P."/>
        </authorList>
    </citation>
    <scope>NUCLEOTIDE SEQUENCE [LARGE SCALE GENOMIC DNA]</scope>
    <source>
        <strain evidence="1 2">DSM 43800</strain>
    </source>
</reference>
<dbReference type="InterPro" id="IPR023902">
    <property type="entry name" value="Sporulation_SdpA"/>
</dbReference>
<evidence type="ECO:0000313" key="1">
    <source>
        <dbReference type="EMBL" id="RKT54652.1"/>
    </source>
</evidence>
<proteinExistence type="predicted"/>
<dbReference type="AlphaFoldDB" id="A0A495VYZ9"/>